<feature type="transmembrane region" description="Helical" evidence="2">
    <location>
        <begin position="7"/>
        <end position="30"/>
    </location>
</feature>
<protein>
    <submittedName>
        <fullName evidence="3">Uncharacterized protein</fullName>
    </submittedName>
</protein>
<feature type="transmembrane region" description="Helical" evidence="2">
    <location>
        <begin position="36"/>
        <end position="56"/>
    </location>
</feature>
<keyword evidence="2" id="KW-0472">Membrane</keyword>
<evidence type="ECO:0000256" key="2">
    <source>
        <dbReference type="SAM" id="Phobius"/>
    </source>
</evidence>
<dbReference type="EMBL" id="CP165727">
    <property type="protein sequence ID" value="XDV68563.1"/>
    <property type="molecule type" value="Genomic_DNA"/>
</dbReference>
<proteinExistence type="predicted"/>
<gene>
    <name evidence="3" type="ORF">AB5J51_39610</name>
</gene>
<organism evidence="3">
    <name type="scientific">Streptomyces sp. R33</name>
    <dbReference type="NCBI Taxonomy" id="3238629"/>
    <lineage>
        <taxon>Bacteria</taxon>
        <taxon>Bacillati</taxon>
        <taxon>Actinomycetota</taxon>
        <taxon>Actinomycetes</taxon>
        <taxon>Kitasatosporales</taxon>
        <taxon>Streptomycetaceae</taxon>
        <taxon>Streptomyces</taxon>
    </lineage>
</organism>
<name>A0AB39YEV1_9ACTN</name>
<evidence type="ECO:0000313" key="3">
    <source>
        <dbReference type="EMBL" id="XDV68563.1"/>
    </source>
</evidence>
<feature type="compositionally biased region" description="Gly residues" evidence="1">
    <location>
        <begin position="103"/>
        <end position="112"/>
    </location>
</feature>
<keyword evidence="2" id="KW-1133">Transmembrane helix</keyword>
<keyword evidence="2" id="KW-0812">Transmembrane</keyword>
<sequence length="137" mass="12965">MARRKAWAAVAVMCAVVVVGLVLVVGLADLETADKVASVVGAGVGVIGLAVSVFVLTRGEGTPPVAGARSVQARGGIGRAVTGDNNQLTTPAPGPQPPAAAGGAVGAGGGLAVPGERGVAADGSIGEAVTGDGNQHP</sequence>
<dbReference type="RefSeq" id="WP_369780063.1">
    <property type="nucleotide sequence ID" value="NZ_CP165727.1"/>
</dbReference>
<evidence type="ECO:0000256" key="1">
    <source>
        <dbReference type="SAM" id="MobiDB-lite"/>
    </source>
</evidence>
<dbReference type="AlphaFoldDB" id="A0AB39YEV1"/>
<feature type="region of interest" description="Disordered" evidence="1">
    <location>
        <begin position="79"/>
        <end position="137"/>
    </location>
</feature>
<reference evidence="3" key="1">
    <citation type="submission" date="2024-08" db="EMBL/GenBank/DDBJ databases">
        <authorList>
            <person name="Yu S.T."/>
        </authorList>
    </citation>
    <scope>NUCLEOTIDE SEQUENCE</scope>
    <source>
        <strain evidence="3">R33</strain>
    </source>
</reference>
<accession>A0AB39YEV1</accession>